<proteinExistence type="inferred from homology"/>
<comment type="caution">
    <text evidence="7">The sequence shown here is derived from an EMBL/GenBank/DDBJ whole genome shotgun (WGS) entry which is preliminary data.</text>
</comment>
<dbReference type="PROSITE" id="PS50895">
    <property type="entry name" value="SURF1"/>
    <property type="match status" value="1"/>
</dbReference>
<keyword evidence="6" id="KW-1003">Cell membrane</keyword>
<keyword evidence="3 6" id="KW-0812">Transmembrane</keyword>
<dbReference type="RefSeq" id="WP_140904189.1">
    <property type="nucleotide sequence ID" value="NZ_JBHTMD010000007.1"/>
</dbReference>
<evidence type="ECO:0000256" key="1">
    <source>
        <dbReference type="ARBA" id="ARBA00004370"/>
    </source>
</evidence>
<feature type="transmembrane region" description="Helical" evidence="6">
    <location>
        <begin position="12"/>
        <end position="31"/>
    </location>
</feature>
<comment type="subcellular location">
    <subcellularLocation>
        <location evidence="6">Cell membrane</location>
        <topology evidence="6">Multi-pass membrane protein</topology>
    </subcellularLocation>
    <subcellularLocation>
        <location evidence="1">Membrane</location>
    </subcellularLocation>
</comment>
<evidence type="ECO:0000256" key="2">
    <source>
        <dbReference type="ARBA" id="ARBA00007165"/>
    </source>
</evidence>
<dbReference type="Proteomes" id="UP000315388">
    <property type="component" value="Unassembled WGS sequence"/>
</dbReference>
<evidence type="ECO:0000256" key="4">
    <source>
        <dbReference type="ARBA" id="ARBA00022989"/>
    </source>
</evidence>
<reference evidence="7 8" key="1">
    <citation type="journal article" date="2003" name="Int. J. Syst. Evol. Microbiol.">
        <title>Towards a standardized format for the description of a novel species (of an established genus): Ochrobactrum gallinifaecis sp. nov.</title>
        <authorList>
            <person name="Kampfer P."/>
            <person name="Buczolits S."/>
            <person name="Albrecht A."/>
            <person name="Busse H.J."/>
            <person name="Stackebrandt E."/>
        </authorList>
    </citation>
    <scope>NUCLEOTIDE SEQUENCE [LARGE SCALE GENOMIC DNA]</scope>
    <source>
        <strain evidence="7 8">ISO 196</strain>
    </source>
</reference>
<dbReference type="InterPro" id="IPR002994">
    <property type="entry name" value="Surf1/Shy1"/>
</dbReference>
<keyword evidence="8" id="KW-1185">Reference proteome</keyword>
<keyword evidence="4 6" id="KW-1133">Transmembrane helix</keyword>
<dbReference type="PANTHER" id="PTHR23427:SF2">
    <property type="entry name" value="SURFEIT LOCUS PROTEIN 1"/>
    <property type="match status" value="1"/>
</dbReference>
<protein>
    <recommendedName>
        <fullName evidence="6">SURF1-like protein</fullName>
    </recommendedName>
</protein>
<evidence type="ECO:0000256" key="5">
    <source>
        <dbReference type="ARBA" id="ARBA00023136"/>
    </source>
</evidence>
<dbReference type="OrthoDB" id="6079986at2"/>
<evidence type="ECO:0000256" key="3">
    <source>
        <dbReference type="ARBA" id="ARBA00022692"/>
    </source>
</evidence>
<comment type="similarity">
    <text evidence="2 6">Belongs to the SURF1 family.</text>
</comment>
<dbReference type="EMBL" id="VEWJ01000003">
    <property type="protein sequence ID" value="TPF76137.1"/>
    <property type="molecule type" value="Genomic_DNA"/>
</dbReference>
<name>A0A502BQM7_9HYPH</name>
<dbReference type="InterPro" id="IPR045214">
    <property type="entry name" value="Surf1/Surf4"/>
</dbReference>
<feature type="transmembrane region" description="Helical" evidence="6">
    <location>
        <begin position="222"/>
        <end position="240"/>
    </location>
</feature>
<evidence type="ECO:0000313" key="8">
    <source>
        <dbReference type="Proteomes" id="UP000315388"/>
    </source>
</evidence>
<dbReference type="AlphaFoldDB" id="A0A502BQM7"/>
<sequence>MTQSQKPPPFPWAVLIASLIAFSILIMLGTWQVERLFWKEELIASTQQRVHEAPLPLAEMEKIYSDEGTVEYRPVTVSGTFMHQGERHFLATYQGQSGFNVYTPLMLEDGRFVLINRGFVPYEKKDPQTRLDGQLDGPVTITGLARDPLKSKPGYFLPDNDAQKNIFYWKDWPVMAESADIPSLDDAVPFFIDADNKPNFGGLPIGGITIIDFPNNHLQYAVTWYGLALALLGVVVVWFWRYRRAIKT</sequence>
<evidence type="ECO:0000256" key="6">
    <source>
        <dbReference type="RuleBase" id="RU363076"/>
    </source>
</evidence>
<dbReference type="PANTHER" id="PTHR23427">
    <property type="entry name" value="SURFEIT LOCUS PROTEIN"/>
    <property type="match status" value="1"/>
</dbReference>
<dbReference type="GO" id="GO:0005886">
    <property type="term" value="C:plasma membrane"/>
    <property type="evidence" value="ECO:0007669"/>
    <property type="project" value="UniProtKB-SubCell"/>
</dbReference>
<organism evidence="7 8">
    <name type="scientific">Brucella gallinifaecis</name>
    <dbReference type="NCBI Taxonomy" id="215590"/>
    <lineage>
        <taxon>Bacteria</taxon>
        <taxon>Pseudomonadati</taxon>
        <taxon>Pseudomonadota</taxon>
        <taxon>Alphaproteobacteria</taxon>
        <taxon>Hyphomicrobiales</taxon>
        <taxon>Brucellaceae</taxon>
        <taxon>Brucella/Ochrobactrum group</taxon>
        <taxon>Brucella</taxon>
    </lineage>
</organism>
<dbReference type="CDD" id="cd06662">
    <property type="entry name" value="SURF1"/>
    <property type="match status" value="1"/>
</dbReference>
<accession>A0A502BQM7</accession>
<gene>
    <name evidence="7" type="ORF">FHY56_05600</name>
</gene>
<keyword evidence="5 6" id="KW-0472">Membrane</keyword>
<dbReference type="Pfam" id="PF02104">
    <property type="entry name" value="SURF1"/>
    <property type="match status" value="1"/>
</dbReference>
<evidence type="ECO:0000313" key="7">
    <source>
        <dbReference type="EMBL" id="TPF76137.1"/>
    </source>
</evidence>